<dbReference type="InterPro" id="IPR027417">
    <property type="entry name" value="P-loop_NTPase"/>
</dbReference>
<dbReference type="PANTHER" id="PTHR43394">
    <property type="entry name" value="ATP-DEPENDENT PERMEASE MDL1, MITOCHONDRIAL"/>
    <property type="match status" value="1"/>
</dbReference>
<dbReference type="InterPro" id="IPR039421">
    <property type="entry name" value="Type_1_exporter"/>
</dbReference>
<keyword evidence="1" id="KW-0067">ATP-binding</keyword>
<dbReference type="GO" id="GO:0090374">
    <property type="term" value="P:oligopeptide export from mitochondrion"/>
    <property type="evidence" value="ECO:0007669"/>
    <property type="project" value="TreeGrafter"/>
</dbReference>
<dbReference type="SUPFAM" id="SSF52540">
    <property type="entry name" value="P-loop containing nucleoside triphosphate hydrolases"/>
    <property type="match status" value="1"/>
</dbReference>
<accession>A0A3E3E697</accession>
<dbReference type="GO" id="GO:0005524">
    <property type="term" value="F:ATP binding"/>
    <property type="evidence" value="ECO:0007669"/>
    <property type="project" value="UniProtKB-KW"/>
</dbReference>
<reference evidence="1 2" key="1">
    <citation type="submission" date="2018-08" db="EMBL/GenBank/DDBJ databases">
        <title>A genome reference for cultivated species of the human gut microbiota.</title>
        <authorList>
            <person name="Zou Y."/>
            <person name="Xue W."/>
            <person name="Luo G."/>
        </authorList>
    </citation>
    <scope>NUCLEOTIDE SEQUENCE [LARGE SCALE GENOMIC DNA]</scope>
    <source>
        <strain evidence="1 2">OM06-4</strain>
    </source>
</reference>
<dbReference type="Gene3D" id="3.40.50.300">
    <property type="entry name" value="P-loop containing nucleotide triphosphate hydrolases"/>
    <property type="match status" value="1"/>
</dbReference>
<dbReference type="PANTHER" id="PTHR43394:SF1">
    <property type="entry name" value="ATP-BINDING CASSETTE SUB-FAMILY B MEMBER 10, MITOCHONDRIAL"/>
    <property type="match status" value="1"/>
</dbReference>
<evidence type="ECO:0000313" key="1">
    <source>
        <dbReference type="EMBL" id="RGD76777.1"/>
    </source>
</evidence>
<dbReference type="AlphaFoldDB" id="A0A3E3E697"/>
<name>A0A3E3E697_9FIRM</name>
<dbReference type="Proteomes" id="UP000261032">
    <property type="component" value="Unassembled WGS sequence"/>
</dbReference>
<organism evidence="1 2">
    <name type="scientific">Thomasclavelia ramosa</name>
    <dbReference type="NCBI Taxonomy" id="1547"/>
    <lineage>
        <taxon>Bacteria</taxon>
        <taxon>Bacillati</taxon>
        <taxon>Bacillota</taxon>
        <taxon>Erysipelotrichia</taxon>
        <taxon>Erysipelotrichales</taxon>
        <taxon>Coprobacillaceae</taxon>
        <taxon>Thomasclavelia</taxon>
    </lineage>
</organism>
<sequence>MQNGASLSRRQRQLLSIACAAVANLPVMILDEATSSIDIRTEVLVQQGMDNLMRGRTTYVIAH</sequence>
<dbReference type="GO" id="GO:0015421">
    <property type="term" value="F:ABC-type oligopeptide transporter activity"/>
    <property type="evidence" value="ECO:0007669"/>
    <property type="project" value="TreeGrafter"/>
</dbReference>
<protein>
    <submittedName>
        <fullName evidence="1">ATP-binding cassette domain-containing protein</fullName>
    </submittedName>
</protein>
<gene>
    <name evidence="1" type="ORF">DXB93_18425</name>
</gene>
<comment type="caution">
    <text evidence="1">The sequence shown here is derived from an EMBL/GenBank/DDBJ whole genome shotgun (WGS) entry which is preliminary data.</text>
</comment>
<dbReference type="EMBL" id="QUSL01000064">
    <property type="protein sequence ID" value="RGD76777.1"/>
    <property type="molecule type" value="Genomic_DNA"/>
</dbReference>
<proteinExistence type="predicted"/>
<keyword evidence="1" id="KW-0547">Nucleotide-binding</keyword>
<evidence type="ECO:0000313" key="2">
    <source>
        <dbReference type="Proteomes" id="UP000261032"/>
    </source>
</evidence>